<keyword evidence="3" id="KW-1185">Reference proteome</keyword>
<organism evidence="2 3">
    <name type="scientific">Bugula neritina</name>
    <name type="common">Brown bryozoan</name>
    <name type="synonym">Sertularia neritina</name>
    <dbReference type="NCBI Taxonomy" id="10212"/>
    <lineage>
        <taxon>Eukaryota</taxon>
        <taxon>Metazoa</taxon>
        <taxon>Spiralia</taxon>
        <taxon>Lophotrochozoa</taxon>
        <taxon>Bryozoa</taxon>
        <taxon>Gymnolaemata</taxon>
        <taxon>Cheilostomatida</taxon>
        <taxon>Flustrina</taxon>
        <taxon>Buguloidea</taxon>
        <taxon>Bugulidae</taxon>
        <taxon>Bugula</taxon>
    </lineage>
</organism>
<dbReference type="GO" id="GO:0030286">
    <property type="term" value="C:dynein complex"/>
    <property type="evidence" value="ECO:0007669"/>
    <property type="project" value="InterPro"/>
</dbReference>
<comment type="caution">
    <text evidence="2">The sequence shown here is derived from an EMBL/GenBank/DDBJ whole genome shotgun (WGS) entry which is preliminary data.</text>
</comment>
<sequence length="728" mass="83966">MSEASHFITKYNLATDETISTSVTNCLANIHSYILRDCKQTVWAGDQAAEVQMVQVSINERKKEQIKYKQLKVPNLPYSKMILLEQIRNRHKKMDEPARNNVFAGPMTFRRFLHSFRHTYSEMSEKRATNLSTYKKVLSALDTTRSDCEKMKDEHKDVMVKYYNVVDETSTILKKLTHKATTLEKLKAKIGQATALSAFLQMNDLSSDEEDDDSLLAPEERDKYDVAFEKMREQKMRSRQVKAIEELATAKKKVEECRIKLGYAKEQVVIWKGKVDRQCIERVRSFTNPSLLVVQVMEMVMVLIGKRMSFGRDNQNKSTHVSDETSGRISASSSSTRFTKKTVASKRELPDKFDRQQWKIMQLAMTDSIKFVDMLHNVPWEDGLPNDTRDAVEGYLAKNKDGAYGITGEGSLLDNAADTKFQAVRRTPSPDNTRGITIAAAKFSSEDAAVLVQYTIAIVEYTRLCVPLKAALEKQHKLEREIEENERIAKEKANKAEEPEDREATPEPEPELDEEDLPRIEAELKVLQDEYDKSVVEKHKLSTELKSMHERMKAANDVLNSLTNQELQWRAYVENNKSESLLYSHCIVASAYLVYAGAFNIDTRKRLGEFFVNICQHHGLPLPEEVLFRKLQLFDYLYTKLEKQKLELLRLPMTPLMLENAAIIMQEDNYRAWPLICDPTSRSVQWVKCYIPHSHRRQVSRAEKSPGHLFVRRHPPPRHRLRYSSLAV</sequence>
<evidence type="ECO:0000256" key="1">
    <source>
        <dbReference type="SAM" id="MobiDB-lite"/>
    </source>
</evidence>
<evidence type="ECO:0000313" key="3">
    <source>
        <dbReference type="Proteomes" id="UP000593567"/>
    </source>
</evidence>
<dbReference type="PANTHER" id="PTHR45703:SF8">
    <property type="entry name" value="DYNEINS HEAVY CHAIN"/>
    <property type="match status" value="1"/>
</dbReference>
<accession>A0A7J7JJE0</accession>
<gene>
    <name evidence="2" type="ORF">EB796_015243</name>
</gene>
<protein>
    <submittedName>
        <fullName evidence="2">Uncharacterized protein</fullName>
    </submittedName>
</protein>
<dbReference type="Gene3D" id="3.40.50.300">
    <property type="entry name" value="P-loop containing nucleotide triphosphate hydrolases"/>
    <property type="match status" value="1"/>
</dbReference>
<dbReference type="OrthoDB" id="286107at2759"/>
<dbReference type="Proteomes" id="UP000593567">
    <property type="component" value="Unassembled WGS sequence"/>
</dbReference>
<dbReference type="GO" id="GO:0045505">
    <property type="term" value="F:dynein intermediate chain binding"/>
    <property type="evidence" value="ECO:0007669"/>
    <property type="project" value="InterPro"/>
</dbReference>
<feature type="region of interest" description="Disordered" evidence="1">
    <location>
        <begin position="313"/>
        <end position="337"/>
    </location>
</feature>
<evidence type="ECO:0000313" key="2">
    <source>
        <dbReference type="EMBL" id="KAF6026452.1"/>
    </source>
</evidence>
<dbReference type="GO" id="GO:0007018">
    <property type="term" value="P:microtubule-based movement"/>
    <property type="evidence" value="ECO:0007669"/>
    <property type="project" value="InterPro"/>
</dbReference>
<dbReference type="EMBL" id="VXIV02002274">
    <property type="protein sequence ID" value="KAF6026452.1"/>
    <property type="molecule type" value="Genomic_DNA"/>
</dbReference>
<dbReference type="PANTHER" id="PTHR45703">
    <property type="entry name" value="DYNEIN HEAVY CHAIN"/>
    <property type="match status" value="1"/>
</dbReference>
<dbReference type="AlphaFoldDB" id="A0A7J7JJE0"/>
<feature type="region of interest" description="Disordered" evidence="1">
    <location>
        <begin position="489"/>
        <end position="516"/>
    </location>
</feature>
<proteinExistence type="predicted"/>
<feature type="compositionally biased region" description="Basic and acidic residues" evidence="1">
    <location>
        <begin position="489"/>
        <end position="505"/>
    </location>
</feature>
<dbReference type="InterPro" id="IPR027417">
    <property type="entry name" value="P-loop_NTPase"/>
</dbReference>
<name>A0A7J7JJE0_BUGNE</name>
<dbReference type="GO" id="GO:0051959">
    <property type="term" value="F:dynein light intermediate chain binding"/>
    <property type="evidence" value="ECO:0007669"/>
    <property type="project" value="InterPro"/>
</dbReference>
<feature type="compositionally biased region" description="Acidic residues" evidence="1">
    <location>
        <begin position="506"/>
        <end position="516"/>
    </location>
</feature>
<dbReference type="InterPro" id="IPR026983">
    <property type="entry name" value="DHC"/>
</dbReference>
<dbReference type="Gene3D" id="1.20.920.20">
    <property type="match status" value="1"/>
</dbReference>
<reference evidence="2" key="1">
    <citation type="submission" date="2020-06" db="EMBL/GenBank/DDBJ databases">
        <title>Draft genome of Bugula neritina, a colonial animal packing powerful symbionts and potential medicines.</title>
        <authorList>
            <person name="Rayko M."/>
        </authorList>
    </citation>
    <scope>NUCLEOTIDE SEQUENCE [LARGE SCALE GENOMIC DNA]</scope>
    <source>
        <strain evidence="2">Kwan_BN1</strain>
    </source>
</reference>